<evidence type="ECO:0000313" key="7">
    <source>
        <dbReference type="EMBL" id="KDN95874.1"/>
    </source>
</evidence>
<comment type="subcellular location">
    <subcellularLocation>
        <location evidence="6">Cell membrane</location>
        <topology evidence="6">Multi-pass membrane protein</topology>
    </subcellularLocation>
    <subcellularLocation>
        <location evidence="1">Membrane</location>
        <topology evidence="1">Multi-pass membrane protein</topology>
    </subcellularLocation>
</comment>
<reference evidence="7 8" key="1">
    <citation type="submission" date="2014-04" db="EMBL/GenBank/DDBJ databases">
        <title>Draft genome sequence of Hydrogenovibrio marinus MH-110, a model organism for aerobic H2 metabolism.</title>
        <authorList>
            <person name="Cha H.J."/>
            <person name="Jo B.H."/>
            <person name="Hwang B.H."/>
        </authorList>
    </citation>
    <scope>NUCLEOTIDE SEQUENCE [LARGE SCALE GENOMIC DNA]</scope>
    <source>
        <strain evidence="7 8">MH-110</strain>
    </source>
</reference>
<organism evidence="7 8">
    <name type="scientific">Hydrogenovibrio marinus</name>
    <dbReference type="NCBI Taxonomy" id="28885"/>
    <lineage>
        <taxon>Bacteria</taxon>
        <taxon>Pseudomonadati</taxon>
        <taxon>Pseudomonadota</taxon>
        <taxon>Gammaproteobacteria</taxon>
        <taxon>Thiotrichales</taxon>
        <taxon>Piscirickettsiaceae</taxon>
        <taxon>Hydrogenovibrio</taxon>
    </lineage>
</organism>
<feature type="transmembrane region" description="Helical" evidence="6">
    <location>
        <begin position="202"/>
        <end position="222"/>
    </location>
</feature>
<feature type="transmembrane region" description="Helical" evidence="6">
    <location>
        <begin position="138"/>
        <end position="162"/>
    </location>
</feature>
<name>A0A066ZUB9_HYDMR</name>
<feature type="transmembrane region" description="Helical" evidence="6">
    <location>
        <begin position="40"/>
        <end position="60"/>
    </location>
</feature>
<feature type="transmembrane region" description="Helical" evidence="6">
    <location>
        <begin position="234"/>
        <end position="251"/>
    </location>
</feature>
<keyword evidence="5 6" id="KW-0472">Membrane</keyword>
<evidence type="ECO:0000256" key="2">
    <source>
        <dbReference type="ARBA" id="ARBA00009142"/>
    </source>
</evidence>
<feature type="transmembrane region" description="Helical" evidence="6">
    <location>
        <begin position="169"/>
        <end position="190"/>
    </location>
</feature>
<dbReference type="InterPro" id="IPR051598">
    <property type="entry name" value="TSUP/Inactive_protease-like"/>
</dbReference>
<feature type="transmembrane region" description="Helical" evidence="6">
    <location>
        <begin position="95"/>
        <end position="113"/>
    </location>
</feature>
<dbReference type="STRING" id="28885.EI16_06165"/>
<dbReference type="InterPro" id="IPR002781">
    <property type="entry name" value="TM_pro_TauE-like"/>
</dbReference>
<evidence type="ECO:0000256" key="6">
    <source>
        <dbReference type="RuleBase" id="RU363041"/>
    </source>
</evidence>
<evidence type="ECO:0000256" key="1">
    <source>
        <dbReference type="ARBA" id="ARBA00004141"/>
    </source>
</evidence>
<evidence type="ECO:0000256" key="4">
    <source>
        <dbReference type="ARBA" id="ARBA00022989"/>
    </source>
</evidence>
<dbReference type="Proteomes" id="UP000027341">
    <property type="component" value="Unassembled WGS sequence"/>
</dbReference>
<comment type="similarity">
    <text evidence="2 6">Belongs to the 4-toluene sulfonate uptake permease (TSUP) (TC 2.A.102) family.</text>
</comment>
<feature type="transmembrane region" description="Helical" evidence="6">
    <location>
        <begin position="66"/>
        <end position="88"/>
    </location>
</feature>
<keyword evidence="3 6" id="KW-0812">Transmembrane</keyword>
<dbReference type="EMBL" id="JMIU01000001">
    <property type="protein sequence ID" value="KDN95874.1"/>
    <property type="molecule type" value="Genomic_DNA"/>
</dbReference>
<dbReference type="Pfam" id="PF01925">
    <property type="entry name" value="TauE"/>
    <property type="match status" value="1"/>
</dbReference>
<dbReference type="PANTHER" id="PTHR43701:SF2">
    <property type="entry name" value="MEMBRANE TRANSPORTER PROTEIN YJNA-RELATED"/>
    <property type="match status" value="1"/>
</dbReference>
<proteinExistence type="inferred from homology"/>
<dbReference type="PANTHER" id="PTHR43701">
    <property type="entry name" value="MEMBRANE TRANSPORTER PROTEIN MJ0441-RELATED"/>
    <property type="match status" value="1"/>
</dbReference>
<evidence type="ECO:0000313" key="8">
    <source>
        <dbReference type="Proteomes" id="UP000027341"/>
    </source>
</evidence>
<evidence type="ECO:0000256" key="5">
    <source>
        <dbReference type="ARBA" id="ARBA00023136"/>
    </source>
</evidence>
<sequence>MTLAWIGALFIGLSLGLLGSGGSILTVPVLVYLVGQDPKVAMAGSLLIVGIISVASVMSYSRHSLIQWRTVMLFGVPGMLGAFIGAWAGHFVSSVFQMLVFSVLLLSASYLMFKPIKMEDADEPHVERALYKIATDGLLVGMVTGLVGVGGGFLIIPALVLLGGLSMRLAVGTSLAIISLNSFVGFAEHLRVLDARHLSLDWHVILVFTLIGIVGSWVGKFASQRIDQEKLKKIFAVFLVLIGAFILYKNVPNLF</sequence>
<protein>
    <recommendedName>
        <fullName evidence="6">Probable membrane transporter protein</fullName>
    </recommendedName>
</protein>
<dbReference type="GO" id="GO:0005886">
    <property type="term" value="C:plasma membrane"/>
    <property type="evidence" value="ECO:0007669"/>
    <property type="project" value="UniProtKB-SubCell"/>
</dbReference>
<evidence type="ECO:0000256" key="3">
    <source>
        <dbReference type="ARBA" id="ARBA00022692"/>
    </source>
</evidence>
<keyword evidence="6" id="KW-1003">Cell membrane</keyword>
<gene>
    <name evidence="7" type="ORF">EI16_06165</name>
</gene>
<feature type="transmembrane region" description="Helical" evidence="6">
    <location>
        <begin position="6"/>
        <end position="33"/>
    </location>
</feature>
<keyword evidence="4 6" id="KW-1133">Transmembrane helix</keyword>
<dbReference type="AlphaFoldDB" id="A0A066ZUB9"/>
<keyword evidence="8" id="KW-1185">Reference proteome</keyword>
<comment type="caution">
    <text evidence="7">The sequence shown here is derived from an EMBL/GenBank/DDBJ whole genome shotgun (WGS) entry which is preliminary data.</text>
</comment>
<dbReference type="RefSeq" id="WP_029910873.1">
    <property type="nucleotide sequence ID" value="NZ_AP020335.1"/>
</dbReference>
<accession>A0A066ZUB9</accession>